<organism evidence="2 3">
    <name type="scientific">Natronobacterium texcoconense</name>
    <dbReference type="NCBI Taxonomy" id="1095778"/>
    <lineage>
        <taxon>Archaea</taxon>
        <taxon>Methanobacteriati</taxon>
        <taxon>Methanobacteriota</taxon>
        <taxon>Stenosarchaea group</taxon>
        <taxon>Halobacteria</taxon>
        <taxon>Halobacteriales</taxon>
        <taxon>Natrialbaceae</taxon>
        <taxon>Natronobacterium</taxon>
    </lineage>
</organism>
<evidence type="ECO:0000313" key="3">
    <source>
        <dbReference type="Proteomes" id="UP000198848"/>
    </source>
</evidence>
<reference evidence="3" key="1">
    <citation type="submission" date="2016-10" db="EMBL/GenBank/DDBJ databases">
        <authorList>
            <person name="Varghese N."/>
            <person name="Submissions S."/>
        </authorList>
    </citation>
    <scope>NUCLEOTIDE SEQUENCE [LARGE SCALE GENOMIC DNA]</scope>
    <source>
        <strain evidence="3">DSM 24767</strain>
    </source>
</reference>
<proteinExistence type="predicted"/>
<dbReference type="InterPro" id="IPR036388">
    <property type="entry name" value="WH-like_DNA-bd_sf"/>
</dbReference>
<gene>
    <name evidence="2" type="ORF">SAMN04489842_0261</name>
</gene>
<keyword evidence="3" id="KW-1185">Reference proteome</keyword>
<protein>
    <submittedName>
        <fullName evidence="2">Helix-turn-helix domain-containing protein</fullName>
    </submittedName>
</protein>
<accession>A0A1H0ZF45</accession>
<sequence>MTEEMDDPTDALEALGNETRLAILRTLAEADGPLAFSELRERVGIRDSGKFNYHLSRLCEYFVRERQEGYELGHAGTRLIATTDAAGSDELEGGTDPEPCPVCGEDNCEKLIHVHLRTPWFDSA</sequence>
<dbReference type="Gene3D" id="1.10.10.10">
    <property type="entry name" value="Winged helix-like DNA-binding domain superfamily/Winged helix DNA-binding domain"/>
    <property type="match status" value="1"/>
</dbReference>
<dbReference type="RefSeq" id="WP_090376185.1">
    <property type="nucleotide sequence ID" value="NZ_FNLC01000001.1"/>
</dbReference>
<name>A0A1H0ZF45_NATTX</name>
<evidence type="ECO:0000259" key="1">
    <source>
        <dbReference type="Pfam" id="PF24038"/>
    </source>
</evidence>
<dbReference type="AlphaFoldDB" id="A0A1H0ZF45"/>
<dbReference type="Proteomes" id="UP000198848">
    <property type="component" value="Unassembled WGS sequence"/>
</dbReference>
<feature type="domain" description="DUF7347" evidence="1">
    <location>
        <begin position="8"/>
        <end position="81"/>
    </location>
</feature>
<dbReference type="EMBL" id="FNLC01000001">
    <property type="protein sequence ID" value="SDQ26088.1"/>
    <property type="molecule type" value="Genomic_DNA"/>
</dbReference>
<dbReference type="InterPro" id="IPR036390">
    <property type="entry name" value="WH_DNA-bd_sf"/>
</dbReference>
<dbReference type="InterPro" id="IPR011991">
    <property type="entry name" value="ArsR-like_HTH"/>
</dbReference>
<dbReference type="SUPFAM" id="SSF46785">
    <property type="entry name" value="Winged helix' DNA-binding domain"/>
    <property type="match status" value="1"/>
</dbReference>
<evidence type="ECO:0000313" key="2">
    <source>
        <dbReference type="EMBL" id="SDQ26088.1"/>
    </source>
</evidence>
<dbReference type="STRING" id="1095778.SAMN04489842_0261"/>
<dbReference type="Pfam" id="PF24038">
    <property type="entry name" value="DUF7347"/>
    <property type="match status" value="1"/>
</dbReference>
<dbReference type="CDD" id="cd00090">
    <property type="entry name" value="HTH_ARSR"/>
    <property type="match status" value="1"/>
</dbReference>
<dbReference type="OrthoDB" id="8482at2157"/>
<dbReference type="InterPro" id="IPR055771">
    <property type="entry name" value="DUF7347"/>
</dbReference>